<dbReference type="AlphaFoldDB" id="A0A192TCR7"/>
<organism evidence="2 4">
    <name type="scientific">Rhizobium phaseoli</name>
    <dbReference type="NCBI Taxonomy" id="396"/>
    <lineage>
        <taxon>Bacteria</taxon>
        <taxon>Pseudomonadati</taxon>
        <taxon>Pseudomonadota</taxon>
        <taxon>Alphaproteobacteria</taxon>
        <taxon>Hyphomicrobiales</taxon>
        <taxon>Rhizobiaceae</taxon>
        <taxon>Rhizobium/Agrobacterium group</taxon>
        <taxon>Rhizobium</taxon>
    </lineage>
</organism>
<dbReference type="OrthoDB" id="2618648at2"/>
<dbReference type="Proteomes" id="UP000078551">
    <property type="component" value="Chromosome"/>
</dbReference>
<gene>
    <name evidence="1" type="ORF">AMC81_CH02710</name>
    <name evidence="2" type="ORF">HER27_006110</name>
</gene>
<dbReference type="EMBL" id="CP064931">
    <property type="protein sequence ID" value="QPK10132.1"/>
    <property type="molecule type" value="Genomic_DNA"/>
</dbReference>
<evidence type="ECO:0000313" key="3">
    <source>
        <dbReference type="Proteomes" id="UP000078551"/>
    </source>
</evidence>
<dbReference type="RefSeq" id="WP_010024561.1">
    <property type="nucleotide sequence ID" value="NZ_CP013542.1"/>
</dbReference>
<dbReference type="Gene3D" id="2.30.110.10">
    <property type="entry name" value="Electron Transport, Fmn-binding Protein, Chain A"/>
    <property type="match status" value="1"/>
</dbReference>
<reference evidence="1 3" key="1">
    <citation type="submission" date="2015-11" db="EMBL/GenBank/DDBJ databases">
        <title>The limits of bacterial species coexistence and the symbiotic plasmid transference in sympatric Rhizobium populations.</title>
        <authorList>
            <person name="Perez-Carrascal O.M."/>
            <person name="VanInsberghe D."/>
            <person name="Juarez S."/>
            <person name="Polz M.F."/>
            <person name="Vinuesa P."/>
            <person name="Gonzalez V."/>
        </authorList>
    </citation>
    <scope>NUCLEOTIDE SEQUENCE [LARGE SCALE GENOMIC DNA]</scope>
    <source>
        <strain evidence="1 3">N771</strain>
    </source>
</reference>
<name>A0A192TCR7_9HYPH</name>
<proteinExistence type="predicted"/>
<accession>A0A192TCR7</accession>
<evidence type="ECO:0000313" key="4">
    <source>
        <dbReference type="Proteomes" id="UP000540266"/>
    </source>
</evidence>
<protein>
    <recommendedName>
        <fullName evidence="5">Pyridoxamine 5'-phosphate oxidase-like protein</fullName>
    </recommendedName>
</protein>
<evidence type="ECO:0008006" key="5">
    <source>
        <dbReference type="Google" id="ProtNLM"/>
    </source>
</evidence>
<dbReference type="STRING" id="396.AMC85_CH02713"/>
<dbReference type="EMBL" id="CP013568">
    <property type="protein sequence ID" value="ANL85470.1"/>
    <property type="molecule type" value="Genomic_DNA"/>
</dbReference>
<reference evidence="2 4" key="2">
    <citation type="submission" date="2020-11" db="EMBL/GenBank/DDBJ databases">
        <title>Indigenous Rhizobia Nodulating Common beans in Western Kenya.</title>
        <authorList>
            <person name="Wekesa C.S."/>
            <person name="Oelmueller R."/>
            <person name="Furch A.C."/>
        </authorList>
    </citation>
    <scope>NUCLEOTIDE SEQUENCE [LARGE SCALE GENOMIC DNA]</scope>
    <source>
        <strain evidence="4">BS3</strain>
        <strain evidence="2">S3</strain>
    </source>
</reference>
<dbReference type="Proteomes" id="UP000540266">
    <property type="component" value="Chromosome"/>
</dbReference>
<sequence length="158" mass="17007">MLGPELAEFIESPVMILFATRDEAGRPMIGRGSGVRVDRKSGHLHFLASRCQWPEAVSEAQVGRPIAMTYVRPADYKACQIKGRILTAGPADAAARAQGEAYVAEQLARMLALGVTRMQLSSTLSDRDLVCLTIEPQAIFEQTPGPGAGRRLMPEAAA</sequence>
<keyword evidence="3" id="KW-1185">Reference proteome</keyword>
<evidence type="ECO:0000313" key="2">
    <source>
        <dbReference type="EMBL" id="QPK10132.1"/>
    </source>
</evidence>
<dbReference type="InterPro" id="IPR012349">
    <property type="entry name" value="Split_barrel_FMN-bd"/>
</dbReference>
<evidence type="ECO:0000313" key="1">
    <source>
        <dbReference type="EMBL" id="ANL85470.1"/>
    </source>
</evidence>